<accession>A0ACC2HA07</accession>
<comment type="caution">
    <text evidence="1">The sequence shown here is derived from an EMBL/GenBank/DDBJ whole genome shotgun (WGS) entry which is preliminary data.</text>
</comment>
<evidence type="ECO:0000313" key="1">
    <source>
        <dbReference type="EMBL" id="KAJ8012565.1"/>
    </source>
</evidence>
<organism evidence="1 2">
    <name type="scientific">Dallia pectoralis</name>
    <name type="common">Alaska blackfish</name>
    <dbReference type="NCBI Taxonomy" id="75939"/>
    <lineage>
        <taxon>Eukaryota</taxon>
        <taxon>Metazoa</taxon>
        <taxon>Chordata</taxon>
        <taxon>Craniata</taxon>
        <taxon>Vertebrata</taxon>
        <taxon>Euteleostomi</taxon>
        <taxon>Actinopterygii</taxon>
        <taxon>Neopterygii</taxon>
        <taxon>Teleostei</taxon>
        <taxon>Protacanthopterygii</taxon>
        <taxon>Esociformes</taxon>
        <taxon>Umbridae</taxon>
        <taxon>Dallia</taxon>
    </lineage>
</organism>
<gene>
    <name evidence="1" type="ORF">DPEC_G00044180</name>
</gene>
<reference evidence="1" key="1">
    <citation type="submission" date="2021-05" db="EMBL/GenBank/DDBJ databases">
        <authorList>
            <person name="Pan Q."/>
            <person name="Jouanno E."/>
            <person name="Zahm M."/>
            <person name="Klopp C."/>
            <person name="Cabau C."/>
            <person name="Louis A."/>
            <person name="Berthelot C."/>
            <person name="Parey E."/>
            <person name="Roest Crollius H."/>
            <person name="Montfort J."/>
            <person name="Robinson-Rechavi M."/>
            <person name="Bouchez O."/>
            <person name="Lampietro C."/>
            <person name="Lopez Roques C."/>
            <person name="Donnadieu C."/>
            <person name="Postlethwait J."/>
            <person name="Bobe J."/>
            <person name="Dillon D."/>
            <person name="Chandos A."/>
            <person name="von Hippel F."/>
            <person name="Guiguen Y."/>
        </authorList>
    </citation>
    <scope>NUCLEOTIDE SEQUENCE</scope>
    <source>
        <strain evidence="1">YG-Jan2019</strain>
    </source>
</reference>
<sequence>MPGLPSSPGVDKIVENIGKLPPDVLAETCQQILSHLQGQAMGVDSTKVSDRFNKCGIQIDHGTIQEAVRFLMLTFRSARESNLSADVLVTKMGESSTKWPEPALQVVHRLWSEQGTLVQTHQEPRAMLSIGQLVDMQWKLGMALSSDTCRSLNSPYISLMLKIVDISGQISQRSFEMTIQQFENFYRQFKEMAAVLETV</sequence>
<evidence type="ECO:0000313" key="2">
    <source>
        <dbReference type="Proteomes" id="UP001157502"/>
    </source>
</evidence>
<dbReference type="Proteomes" id="UP001157502">
    <property type="component" value="Chromosome 4"/>
</dbReference>
<name>A0ACC2HA07_DALPE</name>
<proteinExistence type="predicted"/>
<keyword evidence="2" id="KW-1185">Reference proteome</keyword>
<protein>
    <submittedName>
        <fullName evidence="1">Uncharacterized protein</fullName>
    </submittedName>
</protein>
<dbReference type="EMBL" id="CM055731">
    <property type="protein sequence ID" value="KAJ8012565.1"/>
    <property type="molecule type" value="Genomic_DNA"/>
</dbReference>